<dbReference type="EMBL" id="JPKZ01000066">
    <property type="protein sequence ID" value="KHN89088.1"/>
    <property type="molecule type" value="Genomic_DNA"/>
</dbReference>
<evidence type="ECO:0008006" key="3">
    <source>
        <dbReference type="Google" id="ProtNLM"/>
    </source>
</evidence>
<dbReference type="GO" id="GO:0003676">
    <property type="term" value="F:nucleic acid binding"/>
    <property type="evidence" value="ECO:0007669"/>
    <property type="project" value="InterPro"/>
</dbReference>
<dbReference type="PANTHER" id="PTHR47331">
    <property type="entry name" value="PHD-TYPE DOMAIN-CONTAINING PROTEIN"/>
    <property type="match status" value="1"/>
</dbReference>
<reference evidence="1 2" key="1">
    <citation type="submission" date="2014-11" db="EMBL/GenBank/DDBJ databases">
        <title>Genetic blueprint of the zoonotic pathogen Toxocara canis.</title>
        <authorList>
            <person name="Zhu X.-Q."/>
            <person name="Korhonen P.K."/>
            <person name="Cai H."/>
            <person name="Young N.D."/>
            <person name="Nejsum P."/>
            <person name="von Samson-Himmelstjerna G."/>
            <person name="Boag P.R."/>
            <person name="Tan P."/>
            <person name="Li Q."/>
            <person name="Min J."/>
            <person name="Yang Y."/>
            <person name="Wang X."/>
            <person name="Fang X."/>
            <person name="Hall R.S."/>
            <person name="Hofmann A."/>
            <person name="Sternberg P.W."/>
            <person name="Jex A.R."/>
            <person name="Gasser R.B."/>
        </authorList>
    </citation>
    <scope>NUCLEOTIDE SEQUENCE [LARGE SCALE GENOMIC DNA]</scope>
    <source>
        <strain evidence="1">PN_DK_2014</strain>
    </source>
</reference>
<feature type="non-terminal residue" evidence="1">
    <location>
        <position position="143"/>
    </location>
</feature>
<gene>
    <name evidence="1" type="ORF">Tcan_01316</name>
</gene>
<accession>A0A0B2W544</accession>
<dbReference type="AlphaFoldDB" id="A0A0B2W544"/>
<evidence type="ECO:0000313" key="2">
    <source>
        <dbReference type="Proteomes" id="UP000031036"/>
    </source>
</evidence>
<dbReference type="OMA" id="PENEHDI"/>
<dbReference type="Gene3D" id="3.30.420.10">
    <property type="entry name" value="Ribonuclease H-like superfamily/Ribonuclease H"/>
    <property type="match status" value="1"/>
</dbReference>
<feature type="non-terminal residue" evidence="1">
    <location>
        <position position="1"/>
    </location>
</feature>
<protein>
    <recommendedName>
        <fullName evidence="3">Integrase catalytic domain-containing protein</fullName>
    </recommendedName>
</protein>
<sequence>DVHWEFITPKAPWKGGLYERLVGVTKQCFRRIVGRRLLTEEELRTLITEIESVVNSRPLTSVTDDKQLALRPIDFLSPLSAYYLQHCPVSEFRDPEYKPASEISTADKLQKMWEKSAWYLSKFWELWYTDYMSLLRERVSWNH</sequence>
<evidence type="ECO:0000313" key="1">
    <source>
        <dbReference type="EMBL" id="KHN89088.1"/>
    </source>
</evidence>
<organism evidence="1 2">
    <name type="scientific">Toxocara canis</name>
    <name type="common">Canine roundworm</name>
    <dbReference type="NCBI Taxonomy" id="6265"/>
    <lineage>
        <taxon>Eukaryota</taxon>
        <taxon>Metazoa</taxon>
        <taxon>Ecdysozoa</taxon>
        <taxon>Nematoda</taxon>
        <taxon>Chromadorea</taxon>
        <taxon>Rhabditida</taxon>
        <taxon>Spirurina</taxon>
        <taxon>Ascaridomorpha</taxon>
        <taxon>Ascaridoidea</taxon>
        <taxon>Toxocaridae</taxon>
        <taxon>Toxocara</taxon>
    </lineage>
</organism>
<dbReference type="Proteomes" id="UP000031036">
    <property type="component" value="Unassembled WGS sequence"/>
</dbReference>
<comment type="caution">
    <text evidence="1">The sequence shown here is derived from an EMBL/GenBank/DDBJ whole genome shotgun (WGS) entry which is preliminary data.</text>
</comment>
<proteinExistence type="predicted"/>
<dbReference type="InterPro" id="IPR036397">
    <property type="entry name" value="RNaseH_sf"/>
</dbReference>
<keyword evidence="2" id="KW-1185">Reference proteome</keyword>
<dbReference type="OrthoDB" id="8019190at2759"/>
<dbReference type="STRING" id="6265.A0A0B2W544"/>
<name>A0A0B2W544_TOXCA</name>